<dbReference type="AlphaFoldDB" id="A0A815MYH6"/>
<dbReference type="Proteomes" id="UP000663874">
    <property type="component" value="Unassembled WGS sequence"/>
</dbReference>
<keyword evidence="5" id="KW-0753">Steroid metabolism</keyword>
<keyword evidence="4 6" id="KW-0408">Iron</keyword>
<sequence>MNIQLHRYYVQYFQNENGLRSMVIKFVKHLKDVMQHDKKTLKFKWMKCGLLQLSHRILFEPSSLTIFGKINPSLLEKDFCLFDDNIHVFLALLPDWIYRYFFRNILKARSRLNNSWLKDINWHRIDECEFIQTRTDFIIDHPEWFSEQDFAGAQTSLFWASLGNTIPAVFWCFFYILQDSKAMKTIQEEIDIHLPQFSLDNDDENYDLIEQWTPERLNRCIYLDSAVNEVLRLTSAPMMLRKCCQKTEVNLHDERILNVQPNEAVALYPAASHYDENQFSKSTIFIFDRFVHQNVETINGFMPFGTGKSKCPGRFFAKYEMKICIAMFIRYVECKFLDTKIAPTQKAHRVGVGVAPPTQDLPIIYRYKNT</sequence>
<proteinExistence type="inferred from homology"/>
<keyword evidence="5" id="KW-0443">Lipid metabolism</keyword>
<dbReference type="GO" id="GO:0016705">
    <property type="term" value="F:oxidoreductase activity, acting on paired donors, with incorporation or reduction of molecular oxygen"/>
    <property type="evidence" value="ECO:0007669"/>
    <property type="project" value="InterPro"/>
</dbReference>
<evidence type="ECO:0000313" key="12">
    <source>
        <dbReference type="Proteomes" id="UP000663889"/>
    </source>
</evidence>
<dbReference type="EMBL" id="CAJNOU010004159">
    <property type="protein sequence ID" value="CAF1429329.1"/>
    <property type="molecule type" value="Genomic_DNA"/>
</dbReference>
<evidence type="ECO:0000256" key="1">
    <source>
        <dbReference type="ARBA" id="ARBA00010617"/>
    </source>
</evidence>
<dbReference type="PRINTS" id="PR00385">
    <property type="entry name" value="P450"/>
</dbReference>
<name>A0A815MYH6_9BILA</name>
<keyword evidence="2 6" id="KW-0349">Heme</keyword>
<protein>
    <recommendedName>
        <fullName evidence="13">Cytochrome P450</fullName>
    </recommendedName>
</protein>
<dbReference type="GO" id="GO:0042632">
    <property type="term" value="P:cholesterol homeostasis"/>
    <property type="evidence" value="ECO:0007669"/>
    <property type="project" value="TreeGrafter"/>
</dbReference>
<evidence type="ECO:0000256" key="3">
    <source>
        <dbReference type="ARBA" id="ARBA00022723"/>
    </source>
</evidence>
<dbReference type="Proteomes" id="UP000663882">
    <property type="component" value="Unassembled WGS sequence"/>
</dbReference>
<keyword evidence="7" id="KW-0812">Transmembrane</keyword>
<evidence type="ECO:0000256" key="4">
    <source>
        <dbReference type="ARBA" id="ARBA00023004"/>
    </source>
</evidence>
<dbReference type="EMBL" id="CAJNOO010003952">
    <property type="protein sequence ID" value="CAF1361830.1"/>
    <property type="molecule type" value="Genomic_DNA"/>
</dbReference>
<evidence type="ECO:0000313" key="10">
    <source>
        <dbReference type="EMBL" id="CAF3908286.1"/>
    </source>
</evidence>
<dbReference type="Proteomes" id="UP000663889">
    <property type="component" value="Unassembled WGS sequence"/>
</dbReference>
<dbReference type="Gene3D" id="1.10.630.10">
    <property type="entry name" value="Cytochrome P450"/>
    <property type="match status" value="1"/>
</dbReference>
<dbReference type="Pfam" id="PF00067">
    <property type="entry name" value="p450"/>
    <property type="match status" value="1"/>
</dbReference>
<keyword evidence="3 6" id="KW-0479">Metal-binding</keyword>
<comment type="similarity">
    <text evidence="1">Belongs to the cytochrome P450 family.</text>
</comment>
<reference evidence="9" key="1">
    <citation type="submission" date="2021-02" db="EMBL/GenBank/DDBJ databases">
        <authorList>
            <person name="Nowell W R."/>
        </authorList>
    </citation>
    <scope>NUCLEOTIDE SEQUENCE</scope>
</reference>
<comment type="cofactor">
    <cofactor evidence="6">
        <name>heme</name>
        <dbReference type="ChEBI" id="CHEBI:30413"/>
    </cofactor>
</comment>
<organism evidence="9 12">
    <name type="scientific">Rotaria sordida</name>
    <dbReference type="NCBI Taxonomy" id="392033"/>
    <lineage>
        <taxon>Eukaryota</taxon>
        <taxon>Metazoa</taxon>
        <taxon>Spiralia</taxon>
        <taxon>Gnathifera</taxon>
        <taxon>Rotifera</taxon>
        <taxon>Eurotatoria</taxon>
        <taxon>Bdelloidea</taxon>
        <taxon>Philodinida</taxon>
        <taxon>Philodinidae</taxon>
        <taxon>Rotaria</taxon>
    </lineage>
</organism>
<dbReference type="InterPro" id="IPR001128">
    <property type="entry name" value="Cyt_P450"/>
</dbReference>
<accession>A0A815MYH6</accession>
<dbReference type="PANTHER" id="PTHR24304">
    <property type="entry name" value="CYTOCHROME P450 FAMILY 7"/>
    <property type="match status" value="1"/>
</dbReference>
<gene>
    <name evidence="11" type="ORF">FNK824_LOCUS30625</name>
    <name evidence="10" type="ORF">OTI717_LOCUS24159</name>
    <name evidence="8" type="ORF">RFH988_LOCUS32860</name>
    <name evidence="9" type="ORF">SEV965_LOCUS32666</name>
</gene>
<dbReference type="InterPro" id="IPR050529">
    <property type="entry name" value="CYP450_sterol_14alpha_dmase"/>
</dbReference>
<evidence type="ECO:0000313" key="11">
    <source>
        <dbReference type="EMBL" id="CAF4085831.1"/>
    </source>
</evidence>
<evidence type="ECO:0000313" key="9">
    <source>
        <dbReference type="EMBL" id="CAF1429329.1"/>
    </source>
</evidence>
<dbReference type="SUPFAM" id="SSF48264">
    <property type="entry name" value="Cytochrome P450"/>
    <property type="match status" value="1"/>
</dbReference>
<evidence type="ECO:0000256" key="5">
    <source>
        <dbReference type="ARBA" id="ARBA00023221"/>
    </source>
</evidence>
<dbReference type="PRINTS" id="PR00465">
    <property type="entry name" value="EP450IV"/>
</dbReference>
<dbReference type="PANTHER" id="PTHR24304:SF4">
    <property type="entry name" value="CYTOCHROME P450"/>
    <property type="match status" value="1"/>
</dbReference>
<evidence type="ECO:0000256" key="2">
    <source>
        <dbReference type="ARBA" id="ARBA00022617"/>
    </source>
</evidence>
<dbReference type="GO" id="GO:0006699">
    <property type="term" value="P:bile acid biosynthetic process"/>
    <property type="evidence" value="ECO:0007669"/>
    <property type="project" value="TreeGrafter"/>
</dbReference>
<dbReference type="InterPro" id="IPR036396">
    <property type="entry name" value="Cyt_P450_sf"/>
</dbReference>
<dbReference type="GO" id="GO:0005506">
    <property type="term" value="F:iron ion binding"/>
    <property type="evidence" value="ECO:0007669"/>
    <property type="project" value="InterPro"/>
</dbReference>
<comment type="caution">
    <text evidence="9">The sequence shown here is derived from an EMBL/GenBank/DDBJ whole genome shotgun (WGS) entry which is preliminary data.</text>
</comment>
<dbReference type="Proteomes" id="UP000663823">
    <property type="component" value="Unassembled WGS sequence"/>
</dbReference>
<dbReference type="GO" id="GO:0020037">
    <property type="term" value="F:heme binding"/>
    <property type="evidence" value="ECO:0007669"/>
    <property type="project" value="InterPro"/>
</dbReference>
<dbReference type="OrthoDB" id="6692864at2759"/>
<dbReference type="GO" id="GO:0008395">
    <property type="term" value="F:steroid hydroxylase activity"/>
    <property type="evidence" value="ECO:0007669"/>
    <property type="project" value="TreeGrafter"/>
</dbReference>
<dbReference type="InterPro" id="IPR002403">
    <property type="entry name" value="Cyt_P450_E_grp-IV"/>
</dbReference>
<keyword evidence="7" id="KW-1133">Transmembrane helix</keyword>
<evidence type="ECO:0000313" key="8">
    <source>
        <dbReference type="EMBL" id="CAF1361830.1"/>
    </source>
</evidence>
<dbReference type="EMBL" id="CAJOBE010009477">
    <property type="protein sequence ID" value="CAF4085831.1"/>
    <property type="molecule type" value="Genomic_DNA"/>
</dbReference>
<keyword evidence="7" id="KW-0472">Membrane</keyword>
<feature type="transmembrane region" description="Helical" evidence="7">
    <location>
        <begin position="157"/>
        <end position="177"/>
    </location>
</feature>
<evidence type="ECO:0008006" key="13">
    <source>
        <dbReference type="Google" id="ProtNLM"/>
    </source>
</evidence>
<evidence type="ECO:0000256" key="6">
    <source>
        <dbReference type="PIRSR" id="PIRSR602403-1"/>
    </source>
</evidence>
<evidence type="ECO:0000256" key="7">
    <source>
        <dbReference type="SAM" id="Phobius"/>
    </source>
</evidence>
<feature type="binding site" description="axial binding residue" evidence="6">
    <location>
        <position position="311"/>
    </location>
    <ligand>
        <name>heme</name>
        <dbReference type="ChEBI" id="CHEBI:30413"/>
    </ligand>
    <ligandPart>
        <name>Fe</name>
        <dbReference type="ChEBI" id="CHEBI:18248"/>
    </ligandPart>
</feature>
<dbReference type="EMBL" id="CAJOAX010004485">
    <property type="protein sequence ID" value="CAF3908286.1"/>
    <property type="molecule type" value="Genomic_DNA"/>
</dbReference>